<dbReference type="InterPro" id="IPR036259">
    <property type="entry name" value="MFS_trans_sf"/>
</dbReference>
<keyword evidence="1" id="KW-0472">Membrane</keyword>
<dbReference type="InterPro" id="IPR050327">
    <property type="entry name" value="Proton-linked_MCT"/>
</dbReference>
<evidence type="ECO:0000313" key="3">
    <source>
        <dbReference type="Proteomes" id="UP000299102"/>
    </source>
</evidence>
<reference evidence="2 3" key="1">
    <citation type="journal article" date="2019" name="Commun. Biol.">
        <title>The bagworm genome reveals a unique fibroin gene that provides high tensile strength.</title>
        <authorList>
            <person name="Kono N."/>
            <person name="Nakamura H."/>
            <person name="Ohtoshi R."/>
            <person name="Tomita M."/>
            <person name="Numata K."/>
            <person name="Arakawa K."/>
        </authorList>
    </citation>
    <scope>NUCLEOTIDE SEQUENCE [LARGE SCALE GENOMIC DNA]</scope>
</reference>
<organism evidence="2 3">
    <name type="scientific">Eumeta variegata</name>
    <name type="common">Bagworm moth</name>
    <name type="synonym">Eumeta japonica</name>
    <dbReference type="NCBI Taxonomy" id="151549"/>
    <lineage>
        <taxon>Eukaryota</taxon>
        <taxon>Metazoa</taxon>
        <taxon>Ecdysozoa</taxon>
        <taxon>Arthropoda</taxon>
        <taxon>Hexapoda</taxon>
        <taxon>Insecta</taxon>
        <taxon>Pterygota</taxon>
        <taxon>Neoptera</taxon>
        <taxon>Endopterygota</taxon>
        <taxon>Lepidoptera</taxon>
        <taxon>Glossata</taxon>
        <taxon>Ditrysia</taxon>
        <taxon>Tineoidea</taxon>
        <taxon>Psychidae</taxon>
        <taxon>Oiketicinae</taxon>
        <taxon>Eumeta</taxon>
    </lineage>
</organism>
<dbReference type="SUPFAM" id="SSF103473">
    <property type="entry name" value="MFS general substrate transporter"/>
    <property type="match status" value="1"/>
</dbReference>
<dbReference type="Pfam" id="PF07690">
    <property type="entry name" value="MFS_1"/>
    <property type="match status" value="1"/>
</dbReference>
<name>A0A4C1XRP3_EUMVA</name>
<keyword evidence="3" id="KW-1185">Reference proteome</keyword>
<dbReference type="AlphaFoldDB" id="A0A4C1XRP3"/>
<dbReference type="Proteomes" id="UP000299102">
    <property type="component" value="Unassembled WGS sequence"/>
</dbReference>
<feature type="transmembrane region" description="Helical" evidence="1">
    <location>
        <begin position="168"/>
        <end position="194"/>
    </location>
</feature>
<accession>A0A4C1XRP3</accession>
<gene>
    <name evidence="2" type="primary">SLC16A14</name>
    <name evidence="2" type="ORF">EVAR_51078_1</name>
</gene>
<evidence type="ECO:0000313" key="2">
    <source>
        <dbReference type="EMBL" id="GBP66551.1"/>
    </source>
</evidence>
<dbReference type="Gene3D" id="1.20.1250.20">
    <property type="entry name" value="MFS general substrate transporter like domains"/>
    <property type="match status" value="1"/>
</dbReference>
<protein>
    <submittedName>
        <fullName evidence="2">Monocarboxylate transporter 14</fullName>
    </submittedName>
</protein>
<feature type="transmembrane region" description="Helical" evidence="1">
    <location>
        <begin position="231"/>
        <end position="250"/>
    </location>
</feature>
<feature type="transmembrane region" description="Helical" evidence="1">
    <location>
        <begin position="206"/>
        <end position="225"/>
    </location>
</feature>
<feature type="transmembrane region" description="Helical" evidence="1">
    <location>
        <begin position="143"/>
        <end position="162"/>
    </location>
</feature>
<dbReference type="PANTHER" id="PTHR11360:SF309">
    <property type="entry name" value="MONOCARBOXYLATE TRANSPORTER 7-LIKE PROTEIN"/>
    <property type="match status" value="1"/>
</dbReference>
<feature type="transmembrane region" description="Helical" evidence="1">
    <location>
        <begin position="331"/>
        <end position="351"/>
    </location>
</feature>
<dbReference type="InterPro" id="IPR011701">
    <property type="entry name" value="MFS"/>
</dbReference>
<dbReference type="PANTHER" id="PTHR11360">
    <property type="entry name" value="MONOCARBOXYLATE TRANSPORTER"/>
    <property type="match status" value="1"/>
</dbReference>
<dbReference type="OrthoDB" id="6499973at2759"/>
<dbReference type="EMBL" id="BGZK01000960">
    <property type="protein sequence ID" value="GBP66551.1"/>
    <property type="molecule type" value="Genomic_DNA"/>
</dbReference>
<keyword evidence="1" id="KW-0812">Transmembrane</keyword>
<proteinExistence type="predicted"/>
<dbReference type="GO" id="GO:0008028">
    <property type="term" value="F:monocarboxylic acid transmembrane transporter activity"/>
    <property type="evidence" value="ECO:0007669"/>
    <property type="project" value="TreeGrafter"/>
</dbReference>
<comment type="caution">
    <text evidence="2">The sequence shown here is derived from an EMBL/GenBank/DDBJ whole genome shotgun (WGS) entry which is preliminary data.</text>
</comment>
<sequence>MEDVLPSFYVGKKCAINIKNDIALRTDNSRGRKVLEWGPHIRRRHVRRPPASWTDDLMLGFGSSSAFGILFNDFFAEQDGAGGLTVVIGVYNGALSIAVSTVVNTSQHWTGPEALAEFLYLKTKMLKGFLSGIALKRYSFRQVGLVGAALFVLGDVLTIFVARTYQLVFTFGLIRGAGFGVMIPVSFTAFNCYFSKKRTAMMSANQTMSSLASITFPILVTFLLAEYGFRGTLALIMAVDLHLVFAMLVMHPVEWHLVRATHNYVEELEIKYMETKKTLDSEDSKCKMLQNNEKDQVPKLKKNNTSVSFQKNIIKKIMENIEVDLLKDPKFVSILIGLGFAFVSDVTYLAIEPMLLFSYGFSEIRSELINRANHPPDLVSATAASTRCASPSSAADDVAAWPHLAVIKNKTCRFVPASFVLTVLKANPTFAPQQRSDIVTSTRFSTLFTEAEYEDELERKKKNYALATFTSPNPKKRKGETVIPNATVTQQHLKEYEDDPRKVVQSKRRISSRMRHRSITVRQNFPPTQFKTKKTVLRVKKTGHGANQAKCANFQKAVDRQMKQLKEKERKQKEVAEFRLKGKFLELKSLDDRHKPHKIIVNECRVDSSKIRMNLMNYDKITYSIVPRLTIAIREMKGREYLSVTSATRSSAKSITQAYAHDLIVRITVPSMQLSFCTTLKALIPQHVKKQYWLAPENLSWLLLLDLNIVMDREKTLIEGCNSEKEVINALVKAAILIEVKIDNKDKSTDNYTVPAFRPHLHRRNQIRAETLLFKQMENWGVHLSTQSREEPLGRQIVPIHHPLKYHGNRGTDTQILRAVKFITDALEAKESVAMVSTDLLKAFDSINPEGLMKKLQSADVSNNIIKLVENYLSDRKTYGRFRTTNGDKKSAPHGVPRAARIFLSCTCKMFGTSGTASADLSFPNMPMICASSIDLLTRTMRPAVRSGQSIPSSTFNVAGS</sequence>
<evidence type="ECO:0000256" key="1">
    <source>
        <dbReference type="SAM" id="Phobius"/>
    </source>
</evidence>
<keyword evidence="1" id="KW-1133">Transmembrane helix</keyword>